<feature type="compositionally biased region" description="Polar residues" evidence="1">
    <location>
        <begin position="33"/>
        <end position="43"/>
    </location>
</feature>
<dbReference type="Proteomes" id="UP000184267">
    <property type="component" value="Unassembled WGS sequence"/>
</dbReference>
<feature type="region of interest" description="Disordered" evidence="1">
    <location>
        <begin position="1"/>
        <end position="88"/>
    </location>
</feature>
<evidence type="ECO:0000256" key="1">
    <source>
        <dbReference type="SAM" id="MobiDB-lite"/>
    </source>
</evidence>
<organism evidence="2 3">
    <name type="scientific">Trametes pubescens</name>
    <name type="common">White-rot fungus</name>
    <dbReference type="NCBI Taxonomy" id="154538"/>
    <lineage>
        <taxon>Eukaryota</taxon>
        <taxon>Fungi</taxon>
        <taxon>Dikarya</taxon>
        <taxon>Basidiomycota</taxon>
        <taxon>Agaricomycotina</taxon>
        <taxon>Agaricomycetes</taxon>
        <taxon>Polyporales</taxon>
        <taxon>Polyporaceae</taxon>
        <taxon>Trametes</taxon>
    </lineage>
</organism>
<dbReference type="AlphaFoldDB" id="A0A1M2W4P6"/>
<evidence type="ECO:0000313" key="3">
    <source>
        <dbReference type="Proteomes" id="UP000184267"/>
    </source>
</evidence>
<sequence>MAFATYNGTTADVPTEGSRDVALARGPFGSHNIGHTGTPTSADTELLPRSSGTPSKHNVRGLPYEIPARTAGGTHGGGRSVHYRASQE</sequence>
<evidence type="ECO:0000313" key="2">
    <source>
        <dbReference type="EMBL" id="OJT14786.1"/>
    </source>
</evidence>
<feature type="compositionally biased region" description="Polar residues" evidence="1">
    <location>
        <begin position="1"/>
        <end position="12"/>
    </location>
</feature>
<proteinExistence type="predicted"/>
<keyword evidence="3" id="KW-1185">Reference proteome</keyword>
<dbReference type="EMBL" id="MNAD01000235">
    <property type="protein sequence ID" value="OJT14786.1"/>
    <property type="molecule type" value="Genomic_DNA"/>
</dbReference>
<reference evidence="2 3" key="1">
    <citation type="submission" date="2016-10" db="EMBL/GenBank/DDBJ databases">
        <title>Genome sequence of the basidiomycete white-rot fungus Trametes pubescens.</title>
        <authorList>
            <person name="Makela M.R."/>
            <person name="Granchi Z."/>
            <person name="Peng M."/>
            <person name="De Vries R.P."/>
            <person name="Grigoriev I."/>
            <person name="Riley R."/>
            <person name="Hilden K."/>
        </authorList>
    </citation>
    <scope>NUCLEOTIDE SEQUENCE [LARGE SCALE GENOMIC DNA]</scope>
    <source>
        <strain evidence="2 3">FBCC735</strain>
    </source>
</reference>
<comment type="caution">
    <text evidence="2">The sequence shown here is derived from an EMBL/GenBank/DDBJ whole genome shotgun (WGS) entry which is preliminary data.</text>
</comment>
<protein>
    <submittedName>
        <fullName evidence="2">Uncharacterized protein</fullName>
    </submittedName>
</protein>
<name>A0A1M2W4P6_TRAPU</name>
<accession>A0A1M2W4P6</accession>
<gene>
    <name evidence="2" type="ORF">TRAPUB_8640</name>
</gene>